<gene>
    <name evidence="1" type="ORF">J2Z32_003435</name>
</gene>
<keyword evidence="2" id="KW-1185">Reference proteome</keyword>
<dbReference type="RefSeq" id="WP_210090367.1">
    <property type="nucleotide sequence ID" value="NZ_JAGGKG010000018.1"/>
</dbReference>
<proteinExistence type="predicted"/>
<dbReference type="SUPFAM" id="SSF52218">
    <property type="entry name" value="Flavoproteins"/>
    <property type="match status" value="1"/>
</dbReference>
<name>A0ABS4FW12_9BACL</name>
<sequence>MRLIVHDLADQEYDTWLNGFSKDTDEVIGGSAPIRHCVGCFGCWVRTPGTCVLKDAYKHMGERLAACDEFVLISQNTYGGYSPFVSNVLNRALSYILPYFVIKNGETHHKQRYKQQFKFTVHFYGEDITEAERQTAHTLIKANALNLDASNYRVFFHNSLHSLMEVQQ</sequence>
<dbReference type="Proteomes" id="UP001519272">
    <property type="component" value="Unassembled WGS sequence"/>
</dbReference>
<dbReference type="EMBL" id="JAGGKG010000018">
    <property type="protein sequence ID" value="MBP1906771.1"/>
    <property type="molecule type" value="Genomic_DNA"/>
</dbReference>
<protein>
    <submittedName>
        <fullName evidence="1">Multimeric flavodoxin WrbA</fullName>
    </submittedName>
</protein>
<reference evidence="1 2" key="1">
    <citation type="submission" date="2021-03" db="EMBL/GenBank/DDBJ databases">
        <title>Genomic Encyclopedia of Type Strains, Phase IV (KMG-IV): sequencing the most valuable type-strain genomes for metagenomic binning, comparative biology and taxonomic classification.</title>
        <authorList>
            <person name="Goeker M."/>
        </authorList>
    </citation>
    <scope>NUCLEOTIDE SEQUENCE [LARGE SCALE GENOMIC DNA]</scope>
    <source>
        <strain evidence="1 2">DSM 14349</strain>
    </source>
</reference>
<evidence type="ECO:0000313" key="2">
    <source>
        <dbReference type="Proteomes" id="UP001519272"/>
    </source>
</evidence>
<organism evidence="1 2">
    <name type="scientific">Paenibacillus turicensis</name>
    <dbReference type="NCBI Taxonomy" id="160487"/>
    <lineage>
        <taxon>Bacteria</taxon>
        <taxon>Bacillati</taxon>
        <taxon>Bacillota</taxon>
        <taxon>Bacilli</taxon>
        <taxon>Bacillales</taxon>
        <taxon>Paenibacillaceae</taxon>
        <taxon>Paenibacillus</taxon>
    </lineage>
</organism>
<comment type="caution">
    <text evidence="1">The sequence shown here is derived from an EMBL/GenBank/DDBJ whole genome shotgun (WGS) entry which is preliminary data.</text>
</comment>
<accession>A0ABS4FW12</accession>
<dbReference type="Gene3D" id="3.40.50.360">
    <property type="match status" value="1"/>
</dbReference>
<evidence type="ECO:0000313" key="1">
    <source>
        <dbReference type="EMBL" id="MBP1906771.1"/>
    </source>
</evidence>
<dbReference type="InterPro" id="IPR029039">
    <property type="entry name" value="Flavoprotein-like_sf"/>
</dbReference>